<dbReference type="SUPFAM" id="SSF48600">
    <property type="entry name" value="Chorismate mutase II"/>
    <property type="match status" value="1"/>
</dbReference>
<dbReference type="EnsemblPlants" id="LPERR12G14050.1">
    <property type="protein sequence ID" value="LPERR12G14050.1"/>
    <property type="gene ID" value="LPERR12G14050"/>
</dbReference>
<sequence>MELSVLKIPSPRAHFAAAAASDHQFPASLRVSPVVAASRARVLAGRAAPALLPAASKKAAVASGDGEQSDGSNVLSLESIRSSLIKQEDTIIFGLLERSQFCYNPDTYDPNASGIVGFNGSLVEFMVQETEKVHAMMGRYKSPDEHPFFVVPEPVLPPLQYKNVLHPAAASINVNRTIWTVYFDMLLPRLVREGSDGNCGSSAFCDTIILQDEDKLMETLTYVKVEDNVKNRVKNKAMTFGQVVNLDASPANDTPLKIEPELAAELYCRWVMPLTKRVQVQYLLRRLD</sequence>
<dbReference type="eggNOG" id="KOG0795">
    <property type="taxonomic scope" value="Eukaryota"/>
</dbReference>
<reference evidence="4 5" key="1">
    <citation type="submission" date="2012-08" db="EMBL/GenBank/DDBJ databases">
        <title>Oryza genome evolution.</title>
        <authorList>
            <person name="Wing R.A."/>
        </authorList>
    </citation>
    <scope>NUCLEOTIDE SEQUENCE</scope>
</reference>
<evidence type="ECO:0000313" key="4">
    <source>
        <dbReference type="EnsemblPlants" id="LPERR12G14050.1"/>
    </source>
</evidence>
<reference evidence="4" key="3">
    <citation type="submission" date="2015-04" db="UniProtKB">
        <authorList>
            <consortium name="EnsemblPlants"/>
        </authorList>
    </citation>
    <scope>IDENTIFICATION</scope>
</reference>
<reference evidence="5" key="2">
    <citation type="submission" date="2013-12" db="EMBL/GenBank/DDBJ databases">
        <authorList>
            <person name="Yu Y."/>
            <person name="Lee S."/>
            <person name="de Baynast K."/>
            <person name="Wissotski M."/>
            <person name="Liu L."/>
            <person name="Talag J."/>
            <person name="Goicoechea J."/>
            <person name="Angelova A."/>
            <person name="Jetty R."/>
            <person name="Kudrna D."/>
            <person name="Golser W."/>
            <person name="Rivera L."/>
            <person name="Zhang J."/>
            <person name="Wing R."/>
        </authorList>
    </citation>
    <scope>NUCLEOTIDE SEQUENCE</scope>
</reference>
<keyword evidence="3" id="KW-0413">Isomerase</keyword>
<dbReference type="InterPro" id="IPR037039">
    <property type="entry name" value="CM_AroQ_sf_eucaryotic"/>
</dbReference>
<dbReference type="PANTHER" id="PTHR21145">
    <property type="entry name" value="CHORISMATE MUTASE"/>
    <property type="match status" value="1"/>
</dbReference>
<dbReference type="InterPro" id="IPR008238">
    <property type="entry name" value="Chorismate_mutase_AroQ_euk"/>
</dbReference>
<dbReference type="Gramene" id="LPERR12G14050.1">
    <property type="protein sequence ID" value="LPERR12G14050.1"/>
    <property type="gene ID" value="LPERR12G14050"/>
</dbReference>
<dbReference type="PANTHER" id="PTHR21145:SF0">
    <property type="entry name" value="CHORISMATE MUTASE 1, CHLOROPLASTIC"/>
    <property type="match status" value="1"/>
</dbReference>
<protein>
    <recommendedName>
        <fullName evidence="2">chorismate mutase</fullName>
        <ecNumber evidence="2">5.4.99.5</ecNumber>
    </recommendedName>
</protein>
<evidence type="ECO:0000313" key="5">
    <source>
        <dbReference type="Proteomes" id="UP000032180"/>
    </source>
</evidence>
<evidence type="ECO:0000256" key="1">
    <source>
        <dbReference type="ARBA" id="ARBA00000824"/>
    </source>
</evidence>
<dbReference type="EC" id="5.4.99.5" evidence="2"/>
<dbReference type="GO" id="GO:0005737">
    <property type="term" value="C:cytoplasm"/>
    <property type="evidence" value="ECO:0007669"/>
    <property type="project" value="TreeGrafter"/>
</dbReference>
<evidence type="ECO:0000256" key="3">
    <source>
        <dbReference type="ARBA" id="ARBA00023235"/>
    </source>
</evidence>
<evidence type="ECO:0000256" key="2">
    <source>
        <dbReference type="ARBA" id="ARBA00012404"/>
    </source>
</evidence>
<dbReference type="Proteomes" id="UP000032180">
    <property type="component" value="Chromosome 12"/>
</dbReference>
<proteinExistence type="predicted"/>
<dbReference type="GO" id="GO:0004106">
    <property type="term" value="F:chorismate mutase activity"/>
    <property type="evidence" value="ECO:0007669"/>
    <property type="project" value="UniProtKB-EC"/>
</dbReference>
<dbReference type="UniPathway" id="UPA00120">
    <property type="reaction ID" value="UER00203"/>
</dbReference>
<dbReference type="GO" id="GO:0009073">
    <property type="term" value="P:aromatic amino acid family biosynthetic process"/>
    <property type="evidence" value="ECO:0007669"/>
    <property type="project" value="InterPro"/>
</dbReference>
<accession>A0A0D9Y0T3</accession>
<organism evidence="4 5">
    <name type="scientific">Leersia perrieri</name>
    <dbReference type="NCBI Taxonomy" id="77586"/>
    <lineage>
        <taxon>Eukaryota</taxon>
        <taxon>Viridiplantae</taxon>
        <taxon>Streptophyta</taxon>
        <taxon>Embryophyta</taxon>
        <taxon>Tracheophyta</taxon>
        <taxon>Spermatophyta</taxon>
        <taxon>Magnoliopsida</taxon>
        <taxon>Liliopsida</taxon>
        <taxon>Poales</taxon>
        <taxon>Poaceae</taxon>
        <taxon>BOP clade</taxon>
        <taxon>Oryzoideae</taxon>
        <taxon>Oryzeae</taxon>
        <taxon>Oryzinae</taxon>
        <taxon>Leersia</taxon>
    </lineage>
</organism>
<dbReference type="InterPro" id="IPR036263">
    <property type="entry name" value="Chorismate_II_sf"/>
</dbReference>
<comment type="catalytic activity">
    <reaction evidence="1">
        <text>chorismate = prephenate</text>
        <dbReference type="Rhea" id="RHEA:13897"/>
        <dbReference type="ChEBI" id="CHEBI:29748"/>
        <dbReference type="ChEBI" id="CHEBI:29934"/>
        <dbReference type="EC" id="5.4.99.5"/>
    </reaction>
</comment>
<keyword evidence="5" id="KW-1185">Reference proteome</keyword>
<dbReference type="GO" id="GO:0046417">
    <property type="term" value="P:chorismate metabolic process"/>
    <property type="evidence" value="ECO:0007669"/>
    <property type="project" value="InterPro"/>
</dbReference>
<name>A0A0D9Y0T3_9ORYZ</name>
<dbReference type="PROSITE" id="PS51169">
    <property type="entry name" value="CHORISMATE_MUT_3"/>
    <property type="match status" value="1"/>
</dbReference>
<dbReference type="AlphaFoldDB" id="A0A0D9Y0T3"/>
<dbReference type="Gene3D" id="1.10.590.10">
    <property type="entry name" value="Chorismate mutase, AroQ class superfamily, eukaryotic"/>
    <property type="match status" value="2"/>
</dbReference>
<dbReference type="HOGENOM" id="CLU_057757_1_1_1"/>
<dbReference type="STRING" id="77586.A0A0D9Y0T3"/>